<dbReference type="CDD" id="cd04301">
    <property type="entry name" value="NAT_SF"/>
    <property type="match status" value="1"/>
</dbReference>
<evidence type="ECO:0000313" key="4">
    <source>
        <dbReference type="Proteomes" id="UP000028042"/>
    </source>
</evidence>
<reference evidence="3" key="2">
    <citation type="submission" date="2015-10" db="EMBL/GenBank/DDBJ databases">
        <title>Improved Draft Genome Sequence of Clostridium pasteurianum Strain ATCC 6013 (DSM 525) Using a Hybrid Next-Generation Sequencing Approach.</title>
        <authorList>
            <person name="Pyne M.E."/>
            <person name="Utturkar S.M."/>
            <person name="Brown S.D."/>
            <person name="Moo-Young M."/>
            <person name="Chung D.A."/>
            <person name="Chou P.C."/>
        </authorList>
    </citation>
    <scope>NUCLEOTIDE SEQUENCE</scope>
    <source>
        <strain evidence="3">ATCC 6013</strain>
    </source>
</reference>
<dbReference type="InterPro" id="IPR000182">
    <property type="entry name" value="GNAT_dom"/>
</dbReference>
<accession>A0A0H3J1I6</accession>
<feature type="domain" description="N-acetyltransferase" evidence="1">
    <location>
        <begin position="14"/>
        <end position="154"/>
    </location>
</feature>
<gene>
    <name evidence="2" type="ORF">CLPA_c11490</name>
    <name evidence="3" type="ORF">CP6013_02003</name>
</gene>
<dbReference type="Proteomes" id="UP000030905">
    <property type="component" value="Chromosome"/>
</dbReference>
<reference evidence="3 4" key="3">
    <citation type="journal article" name="Genome Announc.">
        <title>Improved Draft Genome Sequence of Clostridium pasteurianum Strain ATCC 6013 (DSM 525) Using a Hybrid Next-Generation Sequencing Approach.</title>
        <authorList>
            <person name="Pyne M.E."/>
            <person name="Utturkar S."/>
            <person name="Brown S.D."/>
            <person name="Moo-Young M."/>
            <person name="Chung D.A."/>
            <person name="Chou C.P."/>
        </authorList>
    </citation>
    <scope>NUCLEOTIDE SEQUENCE [LARGE SCALE GENOMIC DNA]</scope>
    <source>
        <strain evidence="3 4">ATCC 6013</strain>
    </source>
</reference>
<organism evidence="2 5">
    <name type="scientific">Clostridium pasteurianum DSM 525 = ATCC 6013</name>
    <dbReference type="NCBI Taxonomy" id="1262449"/>
    <lineage>
        <taxon>Bacteria</taxon>
        <taxon>Bacillati</taxon>
        <taxon>Bacillota</taxon>
        <taxon>Clostridia</taxon>
        <taxon>Eubacteriales</taxon>
        <taxon>Clostridiaceae</taxon>
        <taxon>Clostridium</taxon>
    </lineage>
</organism>
<dbReference type="PROSITE" id="PS51186">
    <property type="entry name" value="GNAT"/>
    <property type="match status" value="1"/>
</dbReference>
<dbReference type="RefSeq" id="WP_003444385.1">
    <property type="nucleotide sequence ID" value="NZ_ANZB01000005.1"/>
</dbReference>
<dbReference type="InterPro" id="IPR016181">
    <property type="entry name" value="Acyl_CoA_acyltransferase"/>
</dbReference>
<dbReference type="PATRIC" id="fig|1262449.3.peg.1814"/>
<keyword evidence="2" id="KW-0808">Transferase</keyword>
<evidence type="ECO:0000313" key="2">
    <source>
        <dbReference type="EMBL" id="AJA51237.1"/>
    </source>
</evidence>
<dbReference type="Gene3D" id="3.40.630.30">
    <property type="match status" value="1"/>
</dbReference>
<evidence type="ECO:0000313" key="5">
    <source>
        <dbReference type="Proteomes" id="UP000030905"/>
    </source>
</evidence>
<sequence>MDITLTKANLKDAENIHKMQVKAFIPLLKKYQDFETNPANESIDKIIERLNQPYTDYYYINLADKIVGAIRIVSLKDNVYRVSPIFVLPEYQNKGIAQKTLKTIEFIYKNASRWKLETILQEKSNCYLYEKLGYKKIGKTQLVNDKLTLVFYEK</sequence>
<dbReference type="SUPFAM" id="SSF55729">
    <property type="entry name" value="Acyl-CoA N-acyltransferases (Nat)"/>
    <property type="match status" value="1"/>
</dbReference>
<dbReference type="KEGG" id="cpae:CPAST_c11490"/>
<evidence type="ECO:0000313" key="3">
    <source>
        <dbReference type="EMBL" id="KRU12755.1"/>
    </source>
</evidence>
<dbReference type="KEGG" id="cpat:CLPA_c11490"/>
<dbReference type="EMBL" id="CP009268">
    <property type="protein sequence ID" value="AJA51237.1"/>
    <property type="molecule type" value="Genomic_DNA"/>
</dbReference>
<dbReference type="GO" id="GO:0016747">
    <property type="term" value="F:acyltransferase activity, transferring groups other than amino-acyl groups"/>
    <property type="evidence" value="ECO:0007669"/>
    <property type="project" value="InterPro"/>
</dbReference>
<reference evidence="2 5" key="1">
    <citation type="journal article" date="2015" name="Genome Announc.">
        <title>Complete Genome Sequence of the Nitrogen-Fixing and Solvent-Producing Clostridium pasteurianum DSM 525.</title>
        <authorList>
            <person name="Poehlein A."/>
            <person name="Grosse-Honebrink A."/>
            <person name="Zhang Y."/>
            <person name="Minton N.P."/>
            <person name="Daniel R."/>
        </authorList>
    </citation>
    <scope>NUCLEOTIDE SEQUENCE [LARGE SCALE GENOMIC DNA]</scope>
    <source>
        <strain evidence="2">DSM 525</strain>
        <strain evidence="5">DSM 525 / ATCC 6013</strain>
    </source>
</reference>
<dbReference type="EMBL" id="JPGY02000001">
    <property type="protein sequence ID" value="KRU12755.1"/>
    <property type="molecule type" value="Genomic_DNA"/>
</dbReference>
<dbReference type="eggNOG" id="COG0456">
    <property type="taxonomic scope" value="Bacteria"/>
</dbReference>
<proteinExistence type="predicted"/>
<dbReference type="Pfam" id="PF13508">
    <property type="entry name" value="Acetyltransf_7"/>
    <property type="match status" value="1"/>
</dbReference>
<dbReference type="AlphaFoldDB" id="A0A0H3J1I6"/>
<dbReference type="GeneID" id="93073339"/>
<evidence type="ECO:0000259" key="1">
    <source>
        <dbReference type="PROSITE" id="PS51186"/>
    </source>
</evidence>
<dbReference type="Proteomes" id="UP000028042">
    <property type="component" value="Unassembled WGS sequence"/>
</dbReference>
<name>A0A0H3J1I6_CLOPA</name>
<protein>
    <submittedName>
        <fullName evidence="2">Acetyltransferase (GNAT) family</fullName>
    </submittedName>
    <submittedName>
        <fullName evidence="3">GCN5-related N-acetyltransferase</fullName>
    </submittedName>
</protein>
<keyword evidence="5" id="KW-1185">Reference proteome</keyword>